<protein>
    <submittedName>
        <fullName evidence="1">Uncharacterized protein</fullName>
    </submittedName>
</protein>
<evidence type="ECO:0000313" key="2">
    <source>
        <dbReference type="Proteomes" id="UP001479436"/>
    </source>
</evidence>
<dbReference type="EMBL" id="JASJQH010010646">
    <property type="protein sequence ID" value="KAK9670805.1"/>
    <property type="molecule type" value="Genomic_DNA"/>
</dbReference>
<evidence type="ECO:0000313" key="1">
    <source>
        <dbReference type="EMBL" id="KAK9670805.1"/>
    </source>
</evidence>
<comment type="caution">
    <text evidence="1">The sequence shown here is derived from an EMBL/GenBank/DDBJ whole genome shotgun (WGS) entry which is preliminary data.</text>
</comment>
<keyword evidence="2" id="KW-1185">Reference proteome</keyword>
<organism evidence="1 2">
    <name type="scientific">Basidiobolus ranarum</name>
    <dbReference type="NCBI Taxonomy" id="34480"/>
    <lineage>
        <taxon>Eukaryota</taxon>
        <taxon>Fungi</taxon>
        <taxon>Fungi incertae sedis</taxon>
        <taxon>Zoopagomycota</taxon>
        <taxon>Entomophthoromycotina</taxon>
        <taxon>Basidiobolomycetes</taxon>
        <taxon>Basidiobolales</taxon>
        <taxon>Basidiobolaceae</taxon>
        <taxon>Basidiobolus</taxon>
    </lineage>
</organism>
<gene>
    <name evidence="1" type="ORF">K7432_017436</name>
</gene>
<name>A0ABR2VKD0_9FUNG</name>
<proteinExistence type="predicted"/>
<dbReference type="SUPFAM" id="SSF49344">
    <property type="entry name" value="CBD9-like"/>
    <property type="match status" value="1"/>
</dbReference>
<accession>A0ABR2VKD0</accession>
<dbReference type="Proteomes" id="UP001479436">
    <property type="component" value="Unassembled WGS sequence"/>
</dbReference>
<dbReference type="Gene3D" id="2.60.40.1190">
    <property type="match status" value="1"/>
</dbReference>
<sequence>MLQDMVSGVCHIPFKKHYTIPKTMVPPVIDGSLNDEVWKNAPWTDDFTELLDTFSGIIPAMNMRTRAKVEI</sequence>
<reference evidence="1 2" key="1">
    <citation type="submission" date="2023-04" db="EMBL/GenBank/DDBJ databases">
        <title>Genome of Basidiobolus ranarum AG-B5.</title>
        <authorList>
            <person name="Stajich J.E."/>
            <person name="Carter-House D."/>
            <person name="Gryganskyi A."/>
        </authorList>
    </citation>
    <scope>NUCLEOTIDE SEQUENCE [LARGE SCALE GENOMIC DNA]</scope>
    <source>
        <strain evidence="1 2">AG-B5</strain>
    </source>
</reference>